<feature type="transmembrane region" description="Helical" evidence="5">
    <location>
        <begin position="213"/>
        <end position="232"/>
    </location>
</feature>
<protein>
    <recommendedName>
        <fullName evidence="6">O-antigen ligase-related domain-containing protein</fullName>
    </recommendedName>
</protein>
<keyword evidence="3 5" id="KW-1133">Transmembrane helix</keyword>
<evidence type="ECO:0000256" key="5">
    <source>
        <dbReference type="SAM" id="Phobius"/>
    </source>
</evidence>
<dbReference type="InterPro" id="IPR007016">
    <property type="entry name" value="O-antigen_ligase-rel_domated"/>
</dbReference>
<name>A0A2H0VC39_9BACT</name>
<feature type="transmembrane region" description="Helical" evidence="5">
    <location>
        <begin position="83"/>
        <end position="103"/>
    </location>
</feature>
<dbReference type="AlphaFoldDB" id="A0A2H0VC39"/>
<dbReference type="EMBL" id="PFAL01000002">
    <property type="protein sequence ID" value="PIR95870.1"/>
    <property type="molecule type" value="Genomic_DNA"/>
</dbReference>
<dbReference type="PANTHER" id="PTHR37422:SF13">
    <property type="entry name" value="LIPOPOLYSACCHARIDE BIOSYNTHESIS PROTEIN PA4999-RELATED"/>
    <property type="match status" value="1"/>
</dbReference>
<comment type="caution">
    <text evidence="7">The sequence shown here is derived from an EMBL/GenBank/DDBJ whole genome shotgun (WGS) entry which is preliminary data.</text>
</comment>
<feature type="transmembrane region" description="Helical" evidence="5">
    <location>
        <begin position="259"/>
        <end position="276"/>
    </location>
</feature>
<feature type="transmembrane region" description="Helical" evidence="5">
    <location>
        <begin position="138"/>
        <end position="158"/>
    </location>
</feature>
<keyword evidence="4 5" id="KW-0472">Membrane</keyword>
<evidence type="ECO:0000259" key="6">
    <source>
        <dbReference type="Pfam" id="PF04932"/>
    </source>
</evidence>
<feature type="transmembrane region" description="Helical" evidence="5">
    <location>
        <begin position="186"/>
        <end position="206"/>
    </location>
</feature>
<feature type="transmembrane region" description="Helical" evidence="5">
    <location>
        <begin position="42"/>
        <end position="62"/>
    </location>
</feature>
<evidence type="ECO:0000313" key="7">
    <source>
        <dbReference type="EMBL" id="PIR95870.1"/>
    </source>
</evidence>
<evidence type="ECO:0000313" key="8">
    <source>
        <dbReference type="Proteomes" id="UP000229972"/>
    </source>
</evidence>
<evidence type="ECO:0000256" key="1">
    <source>
        <dbReference type="ARBA" id="ARBA00004141"/>
    </source>
</evidence>
<feature type="transmembrane region" description="Helical" evidence="5">
    <location>
        <begin position="109"/>
        <end position="129"/>
    </location>
</feature>
<accession>A0A2H0VC39</accession>
<reference evidence="8" key="1">
    <citation type="submission" date="2017-09" db="EMBL/GenBank/DDBJ databases">
        <title>Depth-based differentiation of microbial function through sediment-hosted aquifers and enrichment of novel symbionts in the deep terrestrial subsurface.</title>
        <authorList>
            <person name="Probst A.J."/>
            <person name="Ladd B."/>
            <person name="Jarett J.K."/>
            <person name="Geller-Mcgrath D.E."/>
            <person name="Sieber C.M.K."/>
            <person name="Emerson J.B."/>
            <person name="Anantharaman K."/>
            <person name="Thomas B.C."/>
            <person name="Malmstrom R."/>
            <person name="Stieglmeier M."/>
            <person name="Klingl A."/>
            <person name="Woyke T."/>
            <person name="Ryan C.M."/>
            <person name="Banfield J.F."/>
        </authorList>
    </citation>
    <scope>NUCLEOTIDE SEQUENCE [LARGE SCALE GENOMIC DNA]</scope>
</reference>
<sequence>MLIAIAIFTVLFFILTLRKPDWALLLLIASLPAYLIRFNIQGLPLTLLEVMILISFATWVLRDALPHIKTWIKNKELRESYPFAWEIIALLIISWIAVGVSGWSMGAWGIWKAYFFEPLLVFILIFNIFKHKKDLLKIFWAFLISALAVALFAVWQQVTGLYIDNPFWAAEATRRVVSFFGFPNAIGLYLAPLTMVLAGWLVFIHLSKPREGTFQQIIIAVTIILSLLAIYFAHSEGALVGIIAGLIMFGLLSGKWQRIITIVVLVAAISGLLSFAPRAEKIIDKLTLSDLSGEIRQQQWKETFTMLNDSHLILGAGLDNYKNSIKPYHQEGIFFNSDKIANFDAVTWASSTLQVKYWQPTEIYLYPHNIFLNFWSELGLAGLLLFVWLIGKYLWMSLRLSVALGRARSPEKYISLGLLAAMTAILVQGLVDVPYFKNDLSVMFWILLAIIGALDLSCRHDRELKN</sequence>
<feature type="transmembrane region" description="Helical" evidence="5">
    <location>
        <begin position="374"/>
        <end position="395"/>
    </location>
</feature>
<feature type="transmembrane region" description="Helical" evidence="5">
    <location>
        <begin position="238"/>
        <end position="254"/>
    </location>
</feature>
<evidence type="ECO:0000256" key="3">
    <source>
        <dbReference type="ARBA" id="ARBA00022989"/>
    </source>
</evidence>
<dbReference type="InterPro" id="IPR051533">
    <property type="entry name" value="WaaL-like"/>
</dbReference>
<evidence type="ECO:0000256" key="2">
    <source>
        <dbReference type="ARBA" id="ARBA00022692"/>
    </source>
</evidence>
<keyword evidence="2 5" id="KW-0812">Transmembrane</keyword>
<dbReference type="Pfam" id="PF04932">
    <property type="entry name" value="Wzy_C"/>
    <property type="match status" value="1"/>
</dbReference>
<proteinExistence type="predicted"/>
<feature type="domain" description="O-antigen ligase-related" evidence="6">
    <location>
        <begin position="222"/>
        <end position="387"/>
    </location>
</feature>
<dbReference type="Proteomes" id="UP000229972">
    <property type="component" value="Unassembled WGS sequence"/>
</dbReference>
<dbReference type="PANTHER" id="PTHR37422">
    <property type="entry name" value="TEICHURONIC ACID BIOSYNTHESIS PROTEIN TUAE"/>
    <property type="match status" value="1"/>
</dbReference>
<dbReference type="GO" id="GO:0016020">
    <property type="term" value="C:membrane"/>
    <property type="evidence" value="ECO:0007669"/>
    <property type="project" value="UniProtKB-SubCell"/>
</dbReference>
<organism evidence="7 8">
    <name type="scientific">Candidatus Falkowbacteria bacterium CG10_big_fil_rev_8_21_14_0_10_37_18</name>
    <dbReference type="NCBI Taxonomy" id="1974562"/>
    <lineage>
        <taxon>Bacteria</taxon>
        <taxon>Candidatus Falkowiibacteriota</taxon>
    </lineage>
</organism>
<feature type="transmembrane region" description="Helical" evidence="5">
    <location>
        <begin position="442"/>
        <end position="458"/>
    </location>
</feature>
<gene>
    <name evidence="7" type="ORF">COT93_00160</name>
</gene>
<comment type="subcellular location">
    <subcellularLocation>
        <location evidence="1">Membrane</location>
        <topology evidence="1">Multi-pass membrane protein</topology>
    </subcellularLocation>
</comment>
<feature type="transmembrane region" description="Helical" evidence="5">
    <location>
        <begin position="416"/>
        <end position="436"/>
    </location>
</feature>
<evidence type="ECO:0000256" key="4">
    <source>
        <dbReference type="ARBA" id="ARBA00023136"/>
    </source>
</evidence>